<keyword evidence="1" id="KW-0812">Transmembrane</keyword>
<keyword evidence="1" id="KW-0472">Membrane</keyword>
<gene>
    <name evidence="2" type="ORF">METZ01_LOCUS105071</name>
</gene>
<reference evidence="2" key="1">
    <citation type="submission" date="2018-05" db="EMBL/GenBank/DDBJ databases">
        <authorList>
            <person name="Lanie J.A."/>
            <person name="Ng W.-L."/>
            <person name="Kazmierczak K.M."/>
            <person name="Andrzejewski T.M."/>
            <person name="Davidsen T.M."/>
            <person name="Wayne K.J."/>
            <person name="Tettelin H."/>
            <person name="Glass J.I."/>
            <person name="Rusch D."/>
            <person name="Podicherti R."/>
            <person name="Tsui H.-C.T."/>
            <person name="Winkler M.E."/>
        </authorList>
    </citation>
    <scope>NUCLEOTIDE SEQUENCE</scope>
</reference>
<sequence>MVMIFFHGIGIPLIMVSRTSIIQLHTPNMYHGRLFSVVHLGVVGTTAVSSALVGVVTSIISVKLVFLGIGVGAALCGIISLMIPMLRNLR</sequence>
<protein>
    <recommendedName>
        <fullName evidence="3">Major facilitator superfamily (MFS) profile domain-containing protein</fullName>
    </recommendedName>
</protein>
<accession>A0A381WJT4</accession>
<keyword evidence="1" id="KW-1133">Transmembrane helix</keyword>
<evidence type="ECO:0000256" key="1">
    <source>
        <dbReference type="SAM" id="Phobius"/>
    </source>
</evidence>
<proteinExistence type="predicted"/>
<feature type="transmembrane region" description="Helical" evidence="1">
    <location>
        <begin position="6"/>
        <end position="25"/>
    </location>
</feature>
<feature type="transmembrane region" description="Helical" evidence="1">
    <location>
        <begin position="37"/>
        <end position="60"/>
    </location>
</feature>
<dbReference type="SUPFAM" id="SSF103473">
    <property type="entry name" value="MFS general substrate transporter"/>
    <property type="match status" value="1"/>
</dbReference>
<dbReference type="AlphaFoldDB" id="A0A381WJT4"/>
<dbReference type="EMBL" id="UINC01011893">
    <property type="protein sequence ID" value="SVA52217.1"/>
    <property type="molecule type" value="Genomic_DNA"/>
</dbReference>
<dbReference type="InterPro" id="IPR036259">
    <property type="entry name" value="MFS_trans_sf"/>
</dbReference>
<evidence type="ECO:0000313" key="2">
    <source>
        <dbReference type="EMBL" id="SVA52217.1"/>
    </source>
</evidence>
<name>A0A381WJT4_9ZZZZ</name>
<feature type="transmembrane region" description="Helical" evidence="1">
    <location>
        <begin position="66"/>
        <end position="86"/>
    </location>
</feature>
<organism evidence="2">
    <name type="scientific">marine metagenome</name>
    <dbReference type="NCBI Taxonomy" id="408172"/>
    <lineage>
        <taxon>unclassified sequences</taxon>
        <taxon>metagenomes</taxon>
        <taxon>ecological metagenomes</taxon>
    </lineage>
</organism>
<evidence type="ECO:0008006" key="3">
    <source>
        <dbReference type="Google" id="ProtNLM"/>
    </source>
</evidence>